<organism evidence="3 4">
    <name type="scientific">Fasciolopsis buskii</name>
    <dbReference type="NCBI Taxonomy" id="27845"/>
    <lineage>
        <taxon>Eukaryota</taxon>
        <taxon>Metazoa</taxon>
        <taxon>Spiralia</taxon>
        <taxon>Lophotrochozoa</taxon>
        <taxon>Platyhelminthes</taxon>
        <taxon>Trematoda</taxon>
        <taxon>Digenea</taxon>
        <taxon>Plagiorchiida</taxon>
        <taxon>Echinostomata</taxon>
        <taxon>Echinostomatoidea</taxon>
        <taxon>Fasciolidae</taxon>
        <taxon>Fasciolopsis</taxon>
    </lineage>
</organism>
<dbReference type="Gene3D" id="2.30.42.10">
    <property type="match status" value="1"/>
</dbReference>
<evidence type="ECO:0000256" key="1">
    <source>
        <dbReference type="SAM" id="MobiDB-lite"/>
    </source>
</evidence>
<dbReference type="EMBL" id="LUCM01000822">
    <property type="protein sequence ID" value="KAA0199945.1"/>
    <property type="molecule type" value="Genomic_DNA"/>
</dbReference>
<proteinExistence type="predicted"/>
<dbReference type="PANTHER" id="PTHR19964:SF92">
    <property type="entry name" value="PATJ HOMOLOG"/>
    <property type="match status" value="1"/>
</dbReference>
<feature type="region of interest" description="Disordered" evidence="1">
    <location>
        <begin position="228"/>
        <end position="247"/>
    </location>
</feature>
<name>A0A8E0S8Z0_9TREM</name>
<sequence length="284" mass="31487">MPVKRVLRRYVSNIISFANSRIRNSHRDRSDEFFAGEVTPELEESMRNVWQPLIGPDHEILVLHIRRPKNETSLGISLQGLSVVREPDFPPTSQTAAVEGGLPNGDAGNAHLLNPAESRHFVYSVLPDGPIGRLNIVRPGDELLQVNGRRLRGTSHSSTVRCLRNLPNNIELILARPKSSRLDDQNPAEPLVAVDAQSPPLEVHASEVGSIDTAMSLEHYDAIPVRNPGNIQRASSLSPNSAQKRVSDWVRRSRADLEPDSNLSADWDAPNPLQVREVRLSSFI</sequence>
<dbReference type="OrthoDB" id="6280358at2759"/>
<evidence type="ECO:0000313" key="3">
    <source>
        <dbReference type="EMBL" id="KAA0199945.1"/>
    </source>
</evidence>
<dbReference type="Pfam" id="PF00595">
    <property type="entry name" value="PDZ"/>
    <property type="match status" value="1"/>
</dbReference>
<dbReference type="InterPro" id="IPR001478">
    <property type="entry name" value="PDZ"/>
</dbReference>
<accession>A0A8E0S8Z0</accession>
<dbReference type="Proteomes" id="UP000728185">
    <property type="component" value="Unassembled WGS sequence"/>
</dbReference>
<dbReference type="AlphaFoldDB" id="A0A8E0S8Z0"/>
<dbReference type="SUPFAM" id="SSF50156">
    <property type="entry name" value="PDZ domain-like"/>
    <property type="match status" value="1"/>
</dbReference>
<evidence type="ECO:0000313" key="4">
    <source>
        <dbReference type="Proteomes" id="UP000728185"/>
    </source>
</evidence>
<feature type="compositionally biased region" description="Polar residues" evidence="1">
    <location>
        <begin position="229"/>
        <end position="244"/>
    </location>
</feature>
<evidence type="ECO:0000259" key="2">
    <source>
        <dbReference type="PROSITE" id="PS50106"/>
    </source>
</evidence>
<keyword evidence="4" id="KW-1185">Reference proteome</keyword>
<dbReference type="InterPro" id="IPR036034">
    <property type="entry name" value="PDZ_sf"/>
</dbReference>
<reference evidence="3" key="1">
    <citation type="submission" date="2019-05" db="EMBL/GenBank/DDBJ databases">
        <title>Annotation for the trematode Fasciolopsis buski.</title>
        <authorList>
            <person name="Choi Y.-J."/>
        </authorList>
    </citation>
    <scope>NUCLEOTIDE SEQUENCE</scope>
    <source>
        <strain evidence="3">HT</strain>
        <tissue evidence="3">Whole worm</tissue>
    </source>
</reference>
<dbReference type="InterPro" id="IPR051342">
    <property type="entry name" value="PDZ_scaffold"/>
</dbReference>
<feature type="domain" description="PDZ" evidence="2">
    <location>
        <begin position="121"/>
        <end position="178"/>
    </location>
</feature>
<comment type="caution">
    <text evidence="3">The sequence shown here is derived from an EMBL/GenBank/DDBJ whole genome shotgun (WGS) entry which is preliminary data.</text>
</comment>
<protein>
    <recommendedName>
        <fullName evidence="2">PDZ domain-containing protein</fullName>
    </recommendedName>
</protein>
<dbReference type="SMART" id="SM00228">
    <property type="entry name" value="PDZ"/>
    <property type="match status" value="1"/>
</dbReference>
<dbReference type="PANTHER" id="PTHR19964">
    <property type="entry name" value="MULTIPLE PDZ DOMAIN PROTEIN"/>
    <property type="match status" value="1"/>
</dbReference>
<gene>
    <name evidence="3" type="ORF">FBUS_00141</name>
</gene>
<dbReference type="PROSITE" id="PS50106">
    <property type="entry name" value="PDZ"/>
    <property type="match status" value="1"/>
</dbReference>